<dbReference type="InterPro" id="IPR057601">
    <property type="entry name" value="Oar-like_b-barrel"/>
</dbReference>
<sequence length="1105" mass="123121">MRKLFYKLSLMVGFVLFTGHALLFAQSITTSTLKGVVTGSATSAERKVTDGEVLPGANIVALHEPSGTTYGSVSNLNGDFTIPNMRVGGPYRVTVSYIGYQDAVYENIYLSLGSTTNININLTEDATQLGEVVITGGRDAIFSSDRTGAATNLSQEKINSLPTINRSINDFTRLTPQSNGTSFAGRDPRFNNYTIDGNIYNNNFGLGSGQFAGSSPISLDAIEEVQVNLAPYDVRQGGFTGANVNAITKSGTNNVSASVYYYFRNDQLIGDKTDETRLTNSDAKNTIRGFRVGGPIIKNKLFFFVNYEKEVEDVPSFTKVAARGGLTPDGLTVSRVPASELDFVRESMISLYGYDPGQYEGYNFASEGERFNARLDFNINQNHKLAVRFNNYTSFRDVPVNGNSIRFITTRYFNTNRTGIEAMNFRNGNYTIDTNVKSYVAELNSRIGNNLANSFNVGYTSITDPKRGIPGGQTFPFIEVLEPDAGGNLLYYFNMGNELFSVGNLLENNIFNITNNTTYFMGQHTITGGINFERMTFDNAFNPTFNGFYRFNSYQNFVDAVINQDPNVYPDAFAQSYAFDGSTTPPTDQTRFAQLGLYVQDEFQFTDRLKFTAGLRVDLPFYPIDLPKNETLDALDKEFTNPLTNETFTPDVSVLPRIRPLWSPRIGFNYDVNGDKTTQLRGGTGVFSGRIPFVWLSNQVNGNGVIRGGIGYEGQEVIDNNILFTDDVNAYRPDPSTLTAQLSNELNLTDRDFKLPQTWRTNLAVDQKLPFGITATLEFMYNRDLSTPIAVNPVLAEADGTLSGADDRPYWTGADPISTDPDFRNIFLLTNAKDQGDYYSISAQVQKSFDNGLFLSLAYTRSRARDLGMTDGSQAISLWSQVVSENRNQPERSFARFDQPNRVVGLVSYEINKTTTLSLFYDGGEAGRYSYTYSGNFGDGSQRLMYVPNAPSEIIFQDYTVNGETISAQQQSDAFFAFIEQDEYLSEMKGKVTERFGAVRPWLHRFDFRLSQDIPVIKVKDNVGKFQLTFDILNVGNLFNPEWGVAKTPVQTNLLNYRGVDATGNPIFRMNLQSGTTELPTESFRPITDFGQVWRGQVGIRFLFN</sequence>
<keyword evidence="6" id="KW-0998">Cell outer membrane</keyword>
<evidence type="ECO:0000256" key="2">
    <source>
        <dbReference type="ARBA" id="ARBA00022448"/>
    </source>
</evidence>
<evidence type="ECO:0000256" key="5">
    <source>
        <dbReference type="ARBA" id="ARBA00023136"/>
    </source>
</evidence>
<proteinExistence type="predicted"/>
<dbReference type="Gene3D" id="2.60.40.1120">
    <property type="entry name" value="Carboxypeptidase-like, regulatory domain"/>
    <property type="match status" value="1"/>
</dbReference>
<protein>
    <submittedName>
        <fullName evidence="8">Carboxypeptidase regulatory-like domain-containing protein</fullName>
    </submittedName>
</protein>
<evidence type="ECO:0000313" key="9">
    <source>
        <dbReference type="Proteomes" id="UP001168552"/>
    </source>
</evidence>
<dbReference type="Proteomes" id="UP001168552">
    <property type="component" value="Unassembled WGS sequence"/>
</dbReference>
<evidence type="ECO:0000313" key="8">
    <source>
        <dbReference type="EMBL" id="MDN4165620.1"/>
    </source>
</evidence>
<dbReference type="Pfam" id="PF13620">
    <property type="entry name" value="CarboxypepD_reg"/>
    <property type="match status" value="1"/>
</dbReference>
<evidence type="ECO:0000256" key="4">
    <source>
        <dbReference type="ARBA" id="ARBA00022692"/>
    </source>
</evidence>
<comment type="caution">
    <text evidence="8">The sequence shown here is derived from an EMBL/GenBank/DDBJ whole genome shotgun (WGS) entry which is preliminary data.</text>
</comment>
<comment type="subcellular location">
    <subcellularLocation>
        <location evidence="1">Cell outer membrane</location>
        <topology evidence="1">Multi-pass membrane protein</topology>
    </subcellularLocation>
</comment>
<dbReference type="EMBL" id="JAUHJS010000004">
    <property type="protein sequence ID" value="MDN4165620.1"/>
    <property type="molecule type" value="Genomic_DNA"/>
</dbReference>
<dbReference type="InterPro" id="IPR036942">
    <property type="entry name" value="Beta-barrel_TonB_sf"/>
</dbReference>
<dbReference type="Pfam" id="PF25183">
    <property type="entry name" value="OMP_b-brl_4"/>
    <property type="match status" value="1"/>
</dbReference>
<accession>A0ABT8F5F2</accession>
<dbReference type="PANTHER" id="PTHR30069:SF46">
    <property type="entry name" value="OAR PROTEIN"/>
    <property type="match status" value="1"/>
</dbReference>
<dbReference type="InterPro" id="IPR039426">
    <property type="entry name" value="TonB-dep_rcpt-like"/>
</dbReference>
<reference evidence="8" key="1">
    <citation type="submission" date="2023-06" db="EMBL/GenBank/DDBJ databases">
        <title>Cytophagales bacterium Strain LB-30, isolated from soil.</title>
        <authorList>
            <person name="Liu B."/>
        </authorList>
    </citation>
    <scope>NUCLEOTIDE SEQUENCE</scope>
    <source>
        <strain evidence="8">LB-30</strain>
    </source>
</reference>
<keyword evidence="2" id="KW-0813">Transport</keyword>
<evidence type="ECO:0000256" key="1">
    <source>
        <dbReference type="ARBA" id="ARBA00004571"/>
    </source>
</evidence>
<dbReference type="RefSeq" id="WP_320004150.1">
    <property type="nucleotide sequence ID" value="NZ_JAUHJS010000004.1"/>
</dbReference>
<gene>
    <name evidence="8" type="ORF">QWY31_08910</name>
</gene>
<name>A0ABT8F5F2_9BACT</name>
<evidence type="ECO:0000256" key="3">
    <source>
        <dbReference type="ARBA" id="ARBA00022452"/>
    </source>
</evidence>
<keyword evidence="9" id="KW-1185">Reference proteome</keyword>
<dbReference type="PANTHER" id="PTHR30069">
    <property type="entry name" value="TONB-DEPENDENT OUTER MEMBRANE RECEPTOR"/>
    <property type="match status" value="1"/>
</dbReference>
<organism evidence="8 9">
    <name type="scientific">Shiella aurantiaca</name>
    <dbReference type="NCBI Taxonomy" id="3058365"/>
    <lineage>
        <taxon>Bacteria</taxon>
        <taxon>Pseudomonadati</taxon>
        <taxon>Bacteroidota</taxon>
        <taxon>Cytophagia</taxon>
        <taxon>Cytophagales</taxon>
        <taxon>Shiellaceae</taxon>
        <taxon>Shiella</taxon>
    </lineage>
</organism>
<evidence type="ECO:0000259" key="7">
    <source>
        <dbReference type="Pfam" id="PF25183"/>
    </source>
</evidence>
<dbReference type="Gene3D" id="2.40.170.20">
    <property type="entry name" value="TonB-dependent receptor, beta-barrel domain"/>
    <property type="match status" value="1"/>
</dbReference>
<dbReference type="SUPFAM" id="SSF49464">
    <property type="entry name" value="Carboxypeptidase regulatory domain-like"/>
    <property type="match status" value="1"/>
</dbReference>
<keyword evidence="3" id="KW-1134">Transmembrane beta strand</keyword>
<keyword evidence="4" id="KW-0812">Transmembrane</keyword>
<feature type="domain" description="TonB-dependent transporter Oar-like beta-barrel" evidence="7">
    <location>
        <begin position="247"/>
        <end position="1037"/>
    </location>
</feature>
<evidence type="ECO:0000256" key="6">
    <source>
        <dbReference type="ARBA" id="ARBA00023237"/>
    </source>
</evidence>
<dbReference type="SUPFAM" id="SSF56935">
    <property type="entry name" value="Porins"/>
    <property type="match status" value="1"/>
</dbReference>
<dbReference type="InterPro" id="IPR008969">
    <property type="entry name" value="CarboxyPept-like_regulatory"/>
</dbReference>
<keyword evidence="5" id="KW-0472">Membrane</keyword>